<keyword evidence="3" id="KW-0472">Membrane</keyword>
<accession>A0A8S1Y2Z8</accession>
<dbReference type="InterPro" id="IPR027038">
    <property type="entry name" value="RanGap"/>
</dbReference>
<dbReference type="PANTHER" id="PTHR24113">
    <property type="entry name" value="RAN GTPASE-ACTIVATING PROTEIN 1"/>
    <property type="match status" value="1"/>
</dbReference>
<feature type="transmembrane region" description="Helical" evidence="3">
    <location>
        <begin position="1356"/>
        <end position="1379"/>
    </location>
</feature>
<dbReference type="GO" id="GO:0005096">
    <property type="term" value="F:GTPase activator activity"/>
    <property type="evidence" value="ECO:0007669"/>
    <property type="project" value="InterPro"/>
</dbReference>
<reference evidence="4" key="1">
    <citation type="submission" date="2021-01" db="EMBL/GenBank/DDBJ databases">
        <authorList>
            <consortium name="Genoscope - CEA"/>
            <person name="William W."/>
        </authorList>
    </citation>
    <scope>NUCLEOTIDE SEQUENCE</scope>
</reference>
<evidence type="ECO:0000313" key="5">
    <source>
        <dbReference type="Proteomes" id="UP000683925"/>
    </source>
</evidence>
<organism evidence="4 5">
    <name type="scientific">Paramecium octaurelia</name>
    <dbReference type="NCBI Taxonomy" id="43137"/>
    <lineage>
        <taxon>Eukaryota</taxon>
        <taxon>Sar</taxon>
        <taxon>Alveolata</taxon>
        <taxon>Ciliophora</taxon>
        <taxon>Intramacronucleata</taxon>
        <taxon>Oligohymenophorea</taxon>
        <taxon>Peniculida</taxon>
        <taxon>Parameciidae</taxon>
        <taxon>Paramecium</taxon>
    </lineage>
</organism>
<dbReference type="GO" id="GO:0006913">
    <property type="term" value="P:nucleocytoplasmic transport"/>
    <property type="evidence" value="ECO:0007669"/>
    <property type="project" value="TreeGrafter"/>
</dbReference>
<dbReference type="OMA" id="GCEINQT"/>
<dbReference type="Pfam" id="PF13516">
    <property type="entry name" value="LRR_6"/>
    <property type="match status" value="3"/>
</dbReference>
<evidence type="ECO:0000256" key="3">
    <source>
        <dbReference type="SAM" id="Phobius"/>
    </source>
</evidence>
<dbReference type="Proteomes" id="UP000683925">
    <property type="component" value="Unassembled WGS sequence"/>
</dbReference>
<dbReference type="GO" id="GO:0031267">
    <property type="term" value="F:small GTPase binding"/>
    <property type="evidence" value="ECO:0007669"/>
    <property type="project" value="TreeGrafter"/>
</dbReference>
<dbReference type="GO" id="GO:0005829">
    <property type="term" value="C:cytosol"/>
    <property type="evidence" value="ECO:0007669"/>
    <property type="project" value="TreeGrafter"/>
</dbReference>
<evidence type="ECO:0008006" key="6">
    <source>
        <dbReference type="Google" id="ProtNLM"/>
    </source>
</evidence>
<evidence type="ECO:0000256" key="1">
    <source>
        <dbReference type="ARBA" id="ARBA00022614"/>
    </source>
</evidence>
<dbReference type="EMBL" id="CAJJDP010000139">
    <property type="protein sequence ID" value="CAD8206622.1"/>
    <property type="molecule type" value="Genomic_DNA"/>
</dbReference>
<feature type="transmembrane region" description="Helical" evidence="3">
    <location>
        <begin position="1577"/>
        <end position="1598"/>
    </location>
</feature>
<keyword evidence="3" id="KW-0812">Transmembrane</keyword>
<name>A0A8S1Y2Z8_PAROT</name>
<dbReference type="InterPro" id="IPR001611">
    <property type="entry name" value="Leu-rich_rpt"/>
</dbReference>
<dbReference type="OrthoDB" id="120976at2759"/>
<dbReference type="PANTHER" id="PTHR24113:SF12">
    <property type="entry name" value="RAN GTPASE-ACTIVATING PROTEIN 1"/>
    <property type="match status" value="1"/>
</dbReference>
<keyword evidence="3" id="KW-1133">Transmembrane helix</keyword>
<keyword evidence="1" id="KW-0433">Leucine-rich repeat</keyword>
<gene>
    <name evidence="4" type="ORF">POCTA_138.1.T1380126</name>
</gene>
<protein>
    <recommendedName>
        <fullName evidence="6">Transmembrane protein</fullName>
    </recommendedName>
</protein>
<feature type="transmembrane region" description="Helical" evidence="3">
    <location>
        <begin position="1539"/>
        <end position="1556"/>
    </location>
</feature>
<keyword evidence="5" id="KW-1185">Reference proteome</keyword>
<evidence type="ECO:0000256" key="2">
    <source>
        <dbReference type="ARBA" id="ARBA00022737"/>
    </source>
</evidence>
<dbReference type="GO" id="GO:0005634">
    <property type="term" value="C:nucleus"/>
    <property type="evidence" value="ECO:0007669"/>
    <property type="project" value="TreeGrafter"/>
</dbReference>
<feature type="transmembrane region" description="Helical" evidence="3">
    <location>
        <begin position="1454"/>
        <end position="1476"/>
    </location>
</feature>
<dbReference type="SMART" id="SM00368">
    <property type="entry name" value="LRR_RI"/>
    <property type="match status" value="9"/>
</dbReference>
<proteinExistence type="predicted"/>
<dbReference type="GO" id="GO:0048471">
    <property type="term" value="C:perinuclear region of cytoplasm"/>
    <property type="evidence" value="ECO:0007669"/>
    <property type="project" value="TreeGrafter"/>
</dbReference>
<evidence type="ECO:0000313" key="4">
    <source>
        <dbReference type="EMBL" id="CAD8206622.1"/>
    </source>
</evidence>
<keyword evidence="2" id="KW-0677">Repeat</keyword>
<comment type="caution">
    <text evidence="4">The sequence shown here is derived from an EMBL/GenBank/DDBJ whole genome shotgun (WGS) entry which is preliminary data.</text>
</comment>
<sequence length="1707" mass="198423">MARFVCCPRKNGQVMVNDIKISTIFKLSFNCFKMNFIPSSQLSLERFSSQQLYQKQVKDMKRKNLAGTLWEIVNKMSRKKEKKDKWNENYVSEFSQNINRGALSCFTELCTELACNNKITEVNLSRCNINIYYAIELANLVQKNTNIQVLQLAGCNLNSFSLSCIFKSMIDHTGLTHLNLSNNKGFTVTSVEDFCKYVLKGKNPLLEINLSFCNLDNASLSLILPNLKHLRSLKRFNISLVNFNSSESILALSSAIINYTGNKSLDYLDVSWNWITNQGLELLSVALFMSVRQINIRSLNLEYNQLTQECIESLENILLKLNIEEINLSKNKISEFQNQQVLNKKMSRVDLSYNRFEEIPTNFFLNVLSLNLSNNSIKTQGAYQISQVVSSKKVMWMELNLNNNEIGTQGFVSLIYALIENQRLISLSVANNNISGEGILVYIFNHEQLNLQYLDLSYNYLRYDLVYALISMMKECQLRTLVLSKLRQDENDICSGREELIEIKCTNLRQLDFSENSCMISSILNSLSKQFNRIEYLNLNGCEINQTPLVDALTSFLSNTQTLQTLLLARNNLGKMDEKNLKTLNDGFFKNNSITYLDLSSNKLKIKILSLIPGLSNCRYLKYLNISNNLIYETKNLINDFPKLLSNINLQFLDISRNQIGGQTLQLARKKLLKQCRQFPQIKMQKQQFTADDLHVITQIISESHSIKRLELQDNDSLDYMNNVMKYGNDVKVESLSINKILFRYDSFRNLIKTIEENYKHIRFLEISNTLLFQEQLIELFSSIKLIKNLVVIILDYQSFKEKDEKVLDTLYSCLNCFRNVKHFSVRKSILSYSFYVFVSELLRISSKLMELDLSGNVININDFQVLCDGLFSNSSVTTLNLKNCKLTDESILQLIPCLHQHSSIKNIDISQNELSLSTLNQIEKVLGGNRSSIQTLKLQNLQTFWDVDTIKHHHHVNNLLRNLKHMDLSMNSKQNENIIQLLDHFIQMKTIENIQILTLNYCGIMDDQCETLAKLIEDNKIIKEASLIENRFTWKGFKLIFDPILNNKSSLIKLNISKNFIDEQYFKDLTPAKIIPLTNFRLLIIDGNKFKEHAQGIALLLQKNPKLYIYNNWMNVTEAFAQQIINQYVLFASDINLTKEVPHYLTQLIIRNTQLSDQFFIWFGSQYFKFPYLEYIDFRGSTKHMTSLSKMHMYIDIINENFVNYNIIEVCFDQNQADLPNQFDDGLFKYWLLNLKVFLQNKNHISLQKMGYIVNETEQVKWGKIGKWLVHLINKTLNLISGLSQDFRFSSSLQSYTRKKLTKIKVYMAIGSAFEFIKIMLGIGALSMRTTIKDNFFKCENTSNKCFQNDLHQGFFGEICVFFILILSQTFASLLLAINIRLKATPDYCIQTTEMVRFQRFKFAHKNEVWLCILQFIVSFNYFLECRIIGSNLEIISYIRDNEKDNLIGLKNLMIIVLSFMATFLLLKTIFQLYITFKFLFLFLQTPNADQANILQQCMLKVQADNMFNIEQVLSNFCPQSGICIKERLWNYKQIFELIHGFLEFAILVDVLVLAKYRKDFFIEQQVSNMFTSTDIVTIIYEIVTIIKILIHVYQALLSRPPQLKVSDLNEVLLLRRYEKLGNSLQIIQQIPKKERKQSSLQSITKKSGQDFKFGSVMKTKSERSIILQKNNVQQFDEELDYIQENIQLPMGTIKYKSMKSIQLNT</sequence>